<feature type="transmembrane region" description="Helical" evidence="2">
    <location>
        <begin position="6"/>
        <end position="27"/>
    </location>
</feature>
<protein>
    <submittedName>
        <fullName evidence="5">GGDEF domain-containing protein</fullName>
    </submittedName>
</protein>
<keyword evidence="2" id="KW-1133">Transmembrane helix</keyword>
<dbReference type="RefSeq" id="WP_177135692.1">
    <property type="nucleotide sequence ID" value="NZ_VYGV01000007.1"/>
</dbReference>
<organism evidence="5 6">
    <name type="scientific">Hydrogenophaga aromaticivorans</name>
    <dbReference type="NCBI Taxonomy" id="2610898"/>
    <lineage>
        <taxon>Bacteria</taxon>
        <taxon>Pseudomonadati</taxon>
        <taxon>Pseudomonadota</taxon>
        <taxon>Betaproteobacteria</taxon>
        <taxon>Burkholderiales</taxon>
        <taxon>Comamonadaceae</taxon>
        <taxon>Hydrogenophaga</taxon>
    </lineage>
</organism>
<evidence type="ECO:0000259" key="4">
    <source>
        <dbReference type="Pfam" id="PF07695"/>
    </source>
</evidence>
<sequence>MPVSEIAIWSAMLGGLLTLAALALGDALGSRSRGSIRNLLFVVLTGASCVVMTGLPEALFPFLPGHPLMVLKASLGPLAGGVALYYLGSWLGGEREDPLVHRLTAWGGAAVFLAAVVLALLASQVSSDQFRPVLLAAAVVNMVPVLLAMVAVIRATRRGDPLARWMLLAIVCLAAMVSGLYLRGLDAPGLGSGFWLFTAVITMVYFLAATVLGILRNRHNRKLARLSRVQQGADPVTGLHTGSALIAEVEHVFWRTARQQGECSVICVNVSNLYELTDSAGPGVEHQILVTLAARVRRAAGFRCVVGQYHPRCFVVVMFTDKHAAPLNETLAHLRFMVGESLSVVDEKQVHHTFQPRLGIGVVTHAPAHAKPMDILNEAERLALAQIANWSRPQGPDATTEHEIVTAPQPLR</sequence>
<comment type="caution">
    <text evidence="5">The sequence shown here is derived from an EMBL/GenBank/DDBJ whole genome shotgun (WGS) entry which is preliminary data.</text>
</comment>
<dbReference type="SUPFAM" id="SSF55073">
    <property type="entry name" value="Nucleotide cyclase"/>
    <property type="match status" value="1"/>
</dbReference>
<dbReference type="Pfam" id="PF00990">
    <property type="entry name" value="GGDEF"/>
    <property type="match status" value="1"/>
</dbReference>
<feature type="transmembrane region" description="Helical" evidence="2">
    <location>
        <begin position="194"/>
        <end position="215"/>
    </location>
</feature>
<feature type="region of interest" description="Disordered" evidence="1">
    <location>
        <begin position="392"/>
        <end position="412"/>
    </location>
</feature>
<evidence type="ECO:0000256" key="1">
    <source>
        <dbReference type="SAM" id="MobiDB-lite"/>
    </source>
</evidence>
<feature type="domain" description="GGDEF" evidence="3">
    <location>
        <begin position="234"/>
        <end position="381"/>
    </location>
</feature>
<feature type="transmembrane region" description="Helical" evidence="2">
    <location>
        <begin position="39"/>
        <end position="63"/>
    </location>
</feature>
<name>A0A7Y8KXP9_9BURK</name>
<dbReference type="Gene3D" id="3.30.70.270">
    <property type="match status" value="1"/>
</dbReference>
<keyword evidence="2" id="KW-0472">Membrane</keyword>
<feature type="domain" description="7TM-DISM receptor extracellular" evidence="4">
    <location>
        <begin position="7"/>
        <end position="179"/>
    </location>
</feature>
<dbReference type="InterPro" id="IPR000160">
    <property type="entry name" value="GGDEF_dom"/>
</dbReference>
<reference evidence="5 6" key="1">
    <citation type="submission" date="2019-09" db="EMBL/GenBank/DDBJ databases">
        <title>Hydrogenophaga aromatica sp. nov., isolated from a para-xylene-degrading enrichment culture.</title>
        <authorList>
            <person name="Tancsics A."/>
            <person name="Banerjee S."/>
        </authorList>
    </citation>
    <scope>NUCLEOTIDE SEQUENCE [LARGE SCALE GENOMIC DNA]</scope>
    <source>
        <strain evidence="5 6">D2P1</strain>
    </source>
</reference>
<feature type="transmembrane region" description="Helical" evidence="2">
    <location>
        <begin position="99"/>
        <end position="121"/>
    </location>
</feature>
<feature type="transmembrane region" description="Helical" evidence="2">
    <location>
        <begin position="165"/>
        <end position="182"/>
    </location>
</feature>
<gene>
    <name evidence="5" type="ORF">F3K02_11180</name>
</gene>
<dbReference type="InterPro" id="IPR011623">
    <property type="entry name" value="7TMR_DISM_rcpt_extracell_dom1"/>
</dbReference>
<feature type="transmembrane region" description="Helical" evidence="2">
    <location>
        <begin position="69"/>
        <end position="87"/>
    </location>
</feature>
<evidence type="ECO:0000313" key="6">
    <source>
        <dbReference type="Proteomes" id="UP000545507"/>
    </source>
</evidence>
<evidence type="ECO:0000313" key="5">
    <source>
        <dbReference type="EMBL" id="NWF45807.1"/>
    </source>
</evidence>
<accession>A0A7Y8KXP9</accession>
<evidence type="ECO:0000256" key="2">
    <source>
        <dbReference type="SAM" id="Phobius"/>
    </source>
</evidence>
<dbReference type="Proteomes" id="UP000545507">
    <property type="component" value="Unassembled WGS sequence"/>
</dbReference>
<dbReference type="InterPro" id="IPR043128">
    <property type="entry name" value="Rev_trsase/Diguanyl_cyclase"/>
</dbReference>
<dbReference type="EMBL" id="VYGV01000007">
    <property type="protein sequence ID" value="NWF45807.1"/>
    <property type="molecule type" value="Genomic_DNA"/>
</dbReference>
<proteinExistence type="predicted"/>
<feature type="transmembrane region" description="Helical" evidence="2">
    <location>
        <begin position="133"/>
        <end position="153"/>
    </location>
</feature>
<evidence type="ECO:0000259" key="3">
    <source>
        <dbReference type="Pfam" id="PF00990"/>
    </source>
</evidence>
<dbReference type="Pfam" id="PF07695">
    <property type="entry name" value="7TMR-DISM_7TM"/>
    <property type="match status" value="1"/>
</dbReference>
<keyword evidence="2" id="KW-0812">Transmembrane</keyword>
<dbReference type="InterPro" id="IPR029787">
    <property type="entry name" value="Nucleotide_cyclase"/>
</dbReference>
<keyword evidence="6" id="KW-1185">Reference proteome</keyword>
<dbReference type="AlphaFoldDB" id="A0A7Y8KXP9"/>